<dbReference type="STRING" id="658167.SAMN04488135_102427"/>
<dbReference type="AlphaFoldDB" id="A0A1M5QZS2"/>
<reference evidence="1 2" key="1">
    <citation type="submission" date="2016-11" db="EMBL/GenBank/DDBJ databases">
        <authorList>
            <person name="Jaros S."/>
            <person name="Januszkiewicz K."/>
            <person name="Wedrychowicz H."/>
        </authorList>
    </citation>
    <scope>NUCLEOTIDE SEQUENCE [LARGE SCALE GENOMIC DNA]</scope>
    <source>
        <strain evidence="1 2">CGMCC 1.10190</strain>
    </source>
</reference>
<name>A0A1M5QZS2_9BURK</name>
<evidence type="ECO:0000313" key="2">
    <source>
        <dbReference type="Proteomes" id="UP000184226"/>
    </source>
</evidence>
<dbReference type="OrthoDB" id="9801383at2"/>
<dbReference type="InterPro" id="IPR006311">
    <property type="entry name" value="TAT_signal"/>
</dbReference>
<dbReference type="Pfam" id="PF05787">
    <property type="entry name" value="PhoX"/>
    <property type="match status" value="1"/>
</dbReference>
<dbReference type="PANTHER" id="PTHR35399:SF2">
    <property type="entry name" value="DUF839 DOMAIN-CONTAINING PROTEIN"/>
    <property type="match status" value="1"/>
</dbReference>
<dbReference type="SUPFAM" id="SSF63829">
    <property type="entry name" value="Calcium-dependent phosphotriesterase"/>
    <property type="match status" value="1"/>
</dbReference>
<accession>A0A1M5QZS2</accession>
<keyword evidence="2" id="KW-1185">Reference proteome</keyword>
<dbReference type="InterPro" id="IPR008557">
    <property type="entry name" value="PhoX"/>
</dbReference>
<dbReference type="PANTHER" id="PTHR35399">
    <property type="entry name" value="SLR8030 PROTEIN"/>
    <property type="match status" value="1"/>
</dbReference>
<protein>
    <recommendedName>
        <fullName evidence="3">Transcriptional initiation protein Tat</fullName>
    </recommendedName>
</protein>
<dbReference type="Gene3D" id="2.120.10.30">
    <property type="entry name" value="TolB, C-terminal domain"/>
    <property type="match status" value="1"/>
</dbReference>
<proteinExistence type="predicted"/>
<dbReference type="InterPro" id="IPR011042">
    <property type="entry name" value="6-blade_b-propeller_TolB-like"/>
</dbReference>
<dbReference type="RefSeq" id="WP_073102041.1">
    <property type="nucleotide sequence ID" value="NZ_FQXE01000002.1"/>
</dbReference>
<organism evidence="1 2">
    <name type="scientific">Pollutimonas bauzanensis</name>
    <dbReference type="NCBI Taxonomy" id="658167"/>
    <lineage>
        <taxon>Bacteria</taxon>
        <taxon>Pseudomonadati</taxon>
        <taxon>Pseudomonadota</taxon>
        <taxon>Betaproteobacteria</taxon>
        <taxon>Burkholderiales</taxon>
        <taxon>Alcaligenaceae</taxon>
        <taxon>Pollutimonas</taxon>
    </lineage>
</organism>
<evidence type="ECO:0000313" key="1">
    <source>
        <dbReference type="EMBL" id="SHH19408.1"/>
    </source>
</evidence>
<gene>
    <name evidence="1" type="ORF">SAMN04488135_102427</name>
</gene>
<evidence type="ECO:0008006" key="3">
    <source>
        <dbReference type="Google" id="ProtNLM"/>
    </source>
</evidence>
<dbReference type="PROSITE" id="PS51318">
    <property type="entry name" value="TAT"/>
    <property type="match status" value="1"/>
</dbReference>
<dbReference type="Proteomes" id="UP000184226">
    <property type="component" value="Unassembled WGS sequence"/>
</dbReference>
<sequence length="648" mass="69909">MQNYRTPDSEDLPANTSENEHFQLVVERACSRRGFLKSGIGLSAAVFLAGPLAVHAKNKGEGSNEQASSLLGFSAIPISTDDTVKIAAGYTAAVFAPWGTPLFADAPAWKTDGGGDAAAQARQVGDNHDGIHFFPIDGSSAEGLLVVNHEYTTVEGGNYIWLFGAKGGKPWTADKTAKAMNAHGVSVIHIARNSAGKWEIKPGSRYNRRITASTEMVLTGPAAGNDLLKTKADPGGTRVLGTLNNCGNGWTPWDTYLTCEENFNNYFGTTSGNDSRTAAQKRYGLAAKSSDYRWEEFVDRFDYAKEPNESNRYGWIVEIDPFDPSSTPKKRTALGRIKHENAACALSADKRVVIYMGDDQRDDYIYKFVSEGIYQEGGDNSALLDAGKLYVARFDDGRASDDFMGVGVWIPLDKTANATLAADARFASQAEILVNTRLAADAVGATKMDRPEWVSVHPASGEVYVTLTNNDKRAAPDAANPRAANIYGQIVRWREAGGDAAATSFEWDIFVLAGNPVKYTDRGDLKSGSANITAGNTFNSPDGLAFDKAGRLWIQTDGKYSNSGEYEGQGNNQMLCADPASKEIRRFFVGPRECEVTGITFTPDSKTMFINIQHPGEEGDSHWPDGGDSVPRSSTIVITKDDGGVIGS</sequence>
<dbReference type="EMBL" id="FQXE01000002">
    <property type="protein sequence ID" value="SHH19408.1"/>
    <property type="molecule type" value="Genomic_DNA"/>
</dbReference>